<dbReference type="eggNOG" id="ENOG502SF03">
    <property type="taxonomic scope" value="Eukaryota"/>
</dbReference>
<dbReference type="GeneTree" id="ENSGT00510000048901"/>
<dbReference type="FunCoup" id="F6U1K2">
    <property type="interactions" value="3"/>
</dbReference>
<reference evidence="1" key="3">
    <citation type="submission" date="2025-09" db="UniProtKB">
        <authorList>
            <consortium name="Ensembl"/>
        </authorList>
    </citation>
    <scope>IDENTIFICATION</scope>
</reference>
<evidence type="ECO:0000313" key="2">
    <source>
        <dbReference type="Proteomes" id="UP000002280"/>
    </source>
</evidence>
<dbReference type="Ensembl" id="ENSMODT00000021884.3">
    <property type="protein sequence ID" value="ENSMODP00000021508.3"/>
    <property type="gene ID" value="ENSMODG00000017241.3"/>
</dbReference>
<protein>
    <submittedName>
        <fullName evidence="1">Cilia and flagella associated protein 141</fullName>
    </submittedName>
</protein>
<keyword evidence="2" id="KW-1185">Reference proteome</keyword>
<organism evidence="1 2">
    <name type="scientific">Monodelphis domestica</name>
    <name type="common">Gray short-tailed opossum</name>
    <dbReference type="NCBI Taxonomy" id="13616"/>
    <lineage>
        <taxon>Eukaryota</taxon>
        <taxon>Metazoa</taxon>
        <taxon>Chordata</taxon>
        <taxon>Craniata</taxon>
        <taxon>Vertebrata</taxon>
        <taxon>Euteleostomi</taxon>
        <taxon>Mammalia</taxon>
        <taxon>Metatheria</taxon>
        <taxon>Didelphimorphia</taxon>
        <taxon>Didelphidae</taxon>
        <taxon>Monodelphis</taxon>
    </lineage>
</organism>
<dbReference type="PANTHER" id="PTHR35818:SF1">
    <property type="entry name" value="CILIA- AND FLAGELLA-ASSOCIATED PROTEIN 141"/>
    <property type="match status" value="1"/>
</dbReference>
<dbReference type="HOGENOM" id="CLU_2290739_0_0_1"/>
<dbReference type="GO" id="GO:0036126">
    <property type="term" value="C:sperm flagellum"/>
    <property type="evidence" value="ECO:0007669"/>
    <property type="project" value="Ensembl"/>
</dbReference>
<gene>
    <name evidence="1" type="primary">CFAP141</name>
</gene>
<dbReference type="GO" id="GO:0030317">
    <property type="term" value="P:flagellated sperm motility"/>
    <property type="evidence" value="ECO:0007669"/>
    <property type="project" value="Ensembl"/>
</dbReference>
<proteinExistence type="predicted"/>
<dbReference type="OMA" id="WRNAHTD"/>
<dbReference type="GO" id="GO:0160111">
    <property type="term" value="C:axonemal A tubule inner sheath"/>
    <property type="evidence" value="ECO:0007669"/>
    <property type="project" value="Ensembl"/>
</dbReference>
<dbReference type="Proteomes" id="UP000002280">
    <property type="component" value="Chromosome 2"/>
</dbReference>
<dbReference type="AlphaFoldDB" id="F6U1K2"/>
<dbReference type="Pfam" id="PF15104">
    <property type="entry name" value="CFAP141"/>
    <property type="match status" value="1"/>
</dbReference>
<name>F6U1K2_MONDO</name>
<accession>F6U1K2</accession>
<dbReference type="Bgee" id="ENSMODG00000017241">
    <property type="expression patterns" value="Expressed in testis and 15 other cell types or tissues"/>
</dbReference>
<reference evidence="1 2" key="1">
    <citation type="journal article" date="2007" name="Nature">
        <title>Genome of the marsupial Monodelphis domestica reveals innovation in non-coding sequences.</title>
        <authorList>
            <person name="Mikkelsen T.S."/>
            <person name="Wakefield M.J."/>
            <person name="Aken B."/>
            <person name="Amemiya C.T."/>
            <person name="Chang J.L."/>
            <person name="Duke S."/>
            <person name="Garber M."/>
            <person name="Gentles A.J."/>
            <person name="Goodstadt L."/>
            <person name="Heger A."/>
            <person name="Jurka J."/>
            <person name="Kamal M."/>
            <person name="Mauceli E."/>
            <person name="Searle S.M."/>
            <person name="Sharpe T."/>
            <person name="Baker M.L."/>
            <person name="Batzer M.A."/>
            <person name="Benos P.V."/>
            <person name="Belov K."/>
            <person name="Clamp M."/>
            <person name="Cook A."/>
            <person name="Cuff J."/>
            <person name="Das R."/>
            <person name="Davidow L."/>
            <person name="Deakin J.E."/>
            <person name="Fazzari M.J."/>
            <person name="Glass J.L."/>
            <person name="Grabherr M."/>
            <person name="Greally J.M."/>
            <person name="Gu W."/>
            <person name="Hore T.A."/>
            <person name="Huttley G.A."/>
            <person name="Kleber M."/>
            <person name="Jirtle R.L."/>
            <person name="Koina E."/>
            <person name="Lee J.T."/>
            <person name="Mahony S."/>
            <person name="Marra M.A."/>
            <person name="Miller R.D."/>
            <person name="Nicholls R.D."/>
            <person name="Oda M."/>
            <person name="Papenfuss A.T."/>
            <person name="Parra Z.E."/>
            <person name="Pollock D.D."/>
            <person name="Ray D.A."/>
            <person name="Schein J.E."/>
            <person name="Speed T.P."/>
            <person name="Thompson K."/>
            <person name="VandeBerg J.L."/>
            <person name="Wade C.M."/>
            <person name="Walker J.A."/>
            <person name="Waters P.D."/>
            <person name="Webber C."/>
            <person name="Weidman J.R."/>
            <person name="Xie X."/>
            <person name="Zody M.C."/>
            <person name="Baldwin J."/>
            <person name="Abdouelleil A."/>
            <person name="Abdulkadir J."/>
            <person name="Abebe A."/>
            <person name="Abera B."/>
            <person name="Abreu J."/>
            <person name="Acer S.C."/>
            <person name="Aftuck L."/>
            <person name="Alexander A."/>
            <person name="An P."/>
            <person name="Anderson E."/>
            <person name="Anderson S."/>
            <person name="Arachi H."/>
            <person name="Azer M."/>
            <person name="Bachantsang P."/>
            <person name="Barry A."/>
            <person name="Bayul T."/>
            <person name="Berlin A."/>
            <person name="Bessette D."/>
            <person name="Bloom T."/>
            <person name="Bloom T."/>
            <person name="Boguslavskiy L."/>
            <person name="Bonnet C."/>
            <person name="Boukhgalter B."/>
            <person name="Bourzgui I."/>
            <person name="Brown A."/>
            <person name="Cahill P."/>
            <person name="Channer S."/>
            <person name="Cheshatsang Y."/>
            <person name="Chuda L."/>
            <person name="Citroen M."/>
            <person name="Collymore A."/>
            <person name="Cooke P."/>
            <person name="Costello M."/>
            <person name="D'Aco K."/>
            <person name="Daza R."/>
            <person name="De Haan G."/>
            <person name="DeGray S."/>
            <person name="DeMaso C."/>
            <person name="Dhargay N."/>
            <person name="Dooley K."/>
            <person name="Dooley E."/>
            <person name="Doricent M."/>
            <person name="Dorje P."/>
            <person name="Dorjee K."/>
            <person name="Dupes A."/>
            <person name="Elong R."/>
            <person name="Falk J."/>
            <person name="Farina A."/>
            <person name="Faro S."/>
            <person name="Ferguson D."/>
            <person name="Fisher S."/>
            <person name="Foley C.D."/>
            <person name="Franke A."/>
            <person name="Friedrich D."/>
            <person name="Gadbois L."/>
            <person name="Gearin G."/>
            <person name="Gearin C.R."/>
            <person name="Giannoukos G."/>
            <person name="Goode T."/>
            <person name="Graham J."/>
            <person name="Grandbois E."/>
            <person name="Grewal S."/>
            <person name="Gyaltsen K."/>
            <person name="Hafez N."/>
            <person name="Hagos B."/>
            <person name="Hall J."/>
            <person name="Henson C."/>
            <person name="Hollinger A."/>
            <person name="Honan T."/>
            <person name="Huard M.D."/>
            <person name="Hughes L."/>
            <person name="Hurhula B."/>
            <person name="Husby M.E."/>
            <person name="Kamat A."/>
            <person name="Kanga B."/>
            <person name="Kashin S."/>
            <person name="Khazanovich D."/>
            <person name="Kisner P."/>
            <person name="Lance K."/>
            <person name="Lara M."/>
            <person name="Lee W."/>
            <person name="Lennon N."/>
            <person name="Letendre F."/>
            <person name="LeVine R."/>
            <person name="Lipovsky A."/>
            <person name="Liu X."/>
            <person name="Liu J."/>
            <person name="Liu S."/>
            <person name="Lokyitsang T."/>
            <person name="Lokyitsang Y."/>
            <person name="Lubonja R."/>
            <person name="Lui A."/>
            <person name="MacDonald P."/>
            <person name="Magnisalis V."/>
            <person name="Maru K."/>
            <person name="Matthews C."/>
            <person name="McCusker W."/>
            <person name="McDonough S."/>
            <person name="Mehta T."/>
            <person name="Meldrim J."/>
            <person name="Meneus L."/>
            <person name="Mihai O."/>
            <person name="Mihalev A."/>
            <person name="Mihova T."/>
            <person name="Mittelman R."/>
            <person name="Mlenga V."/>
            <person name="Montmayeur A."/>
            <person name="Mulrain L."/>
            <person name="Navidi A."/>
            <person name="Naylor J."/>
            <person name="Negash T."/>
            <person name="Nguyen T."/>
            <person name="Nguyen N."/>
            <person name="Nicol R."/>
            <person name="Norbu C."/>
            <person name="Norbu N."/>
            <person name="Novod N."/>
            <person name="O'Neill B."/>
            <person name="Osman S."/>
            <person name="Markiewicz E."/>
            <person name="Oyono O.L."/>
            <person name="Patti C."/>
            <person name="Phunkhang P."/>
            <person name="Pierre F."/>
            <person name="Priest M."/>
            <person name="Raghuraman S."/>
            <person name="Rege F."/>
            <person name="Reyes R."/>
            <person name="Rise C."/>
            <person name="Rogov P."/>
            <person name="Ross K."/>
            <person name="Ryan E."/>
            <person name="Settipalli S."/>
            <person name="Shea T."/>
            <person name="Sherpa N."/>
            <person name="Shi L."/>
            <person name="Shih D."/>
            <person name="Sparrow T."/>
            <person name="Spaulding J."/>
            <person name="Stalker J."/>
            <person name="Stange-Thomann N."/>
            <person name="Stavropoulos S."/>
            <person name="Stone C."/>
            <person name="Strader C."/>
            <person name="Tesfaye S."/>
            <person name="Thomson T."/>
            <person name="Thoulutsang Y."/>
            <person name="Thoulutsang D."/>
            <person name="Topham K."/>
            <person name="Topping I."/>
            <person name="Tsamla T."/>
            <person name="Vassiliev H."/>
            <person name="Vo A."/>
            <person name="Wangchuk T."/>
            <person name="Wangdi T."/>
            <person name="Weiand M."/>
            <person name="Wilkinson J."/>
            <person name="Wilson A."/>
            <person name="Yadav S."/>
            <person name="Young G."/>
            <person name="Yu Q."/>
            <person name="Zembek L."/>
            <person name="Zhong D."/>
            <person name="Zimmer A."/>
            <person name="Zwirko Z."/>
            <person name="Jaffe D.B."/>
            <person name="Alvarez P."/>
            <person name="Brockman W."/>
            <person name="Butler J."/>
            <person name="Chin C."/>
            <person name="Gnerre S."/>
            <person name="MacCallum I."/>
            <person name="Graves J.A."/>
            <person name="Ponting C.P."/>
            <person name="Breen M."/>
            <person name="Samollow P.B."/>
            <person name="Lander E.S."/>
            <person name="Lindblad-Toh K."/>
        </authorList>
    </citation>
    <scope>NUCLEOTIDE SEQUENCE [LARGE SCALE GENOMIC DNA]</scope>
</reference>
<dbReference type="InParanoid" id="F6U1K2"/>
<evidence type="ECO:0000313" key="1">
    <source>
        <dbReference type="Ensembl" id="ENSMODP00000021508.3"/>
    </source>
</evidence>
<dbReference type="InterPro" id="IPR029375">
    <property type="entry name" value="CFAP141"/>
</dbReference>
<reference evidence="1" key="2">
    <citation type="submission" date="2025-08" db="UniProtKB">
        <authorList>
            <consortium name="Ensembl"/>
        </authorList>
    </citation>
    <scope>IDENTIFICATION</scope>
</reference>
<dbReference type="PANTHER" id="PTHR35818">
    <property type="entry name" value="C1ORF189"/>
    <property type="match status" value="1"/>
</dbReference>
<dbReference type="STRING" id="13616.ENSMODP00000021508"/>
<sequence length="101" mass="12113">VPVDQVIKIEESYKRVVAFEKAVKSWKNTVVQCVWQETMDQRRNPYAILKMQDTEEQEMAMANKQLLIVRQAALNQLFEKEQRQYQQELNQMGKSFYVERL</sequence>